<keyword evidence="5" id="KW-1185">Reference proteome</keyword>
<sequence length="155" mass="17293">MIQLKRILVPTDFSDFSKRSIRYGCEFAKRFSAELHILNVVEDIYPIVPEPGIPTPITSEYLIGLKESSERLIETLPDSDQAEGLSITRSVVSGTPFLEIIRYARENKIDMIVIGTHGRSGLIHALMGSVAEKVVRKADCPVLTVRPEGHDFVMP</sequence>
<dbReference type="SUPFAM" id="SSF52402">
    <property type="entry name" value="Adenine nucleotide alpha hydrolases-like"/>
    <property type="match status" value="1"/>
</dbReference>
<dbReference type="InterPro" id="IPR014729">
    <property type="entry name" value="Rossmann-like_a/b/a_fold"/>
</dbReference>
<dbReference type="RefSeq" id="WP_145201397.1">
    <property type="nucleotide sequence ID" value="NZ_CP036267.1"/>
</dbReference>
<accession>A0A517QR26</accession>
<evidence type="ECO:0000256" key="2">
    <source>
        <dbReference type="PIRNR" id="PIRNR006276"/>
    </source>
</evidence>
<proteinExistence type="inferred from homology"/>
<evidence type="ECO:0000256" key="1">
    <source>
        <dbReference type="ARBA" id="ARBA00008791"/>
    </source>
</evidence>
<dbReference type="Gene3D" id="3.40.50.620">
    <property type="entry name" value="HUPs"/>
    <property type="match status" value="1"/>
</dbReference>
<dbReference type="Pfam" id="PF00582">
    <property type="entry name" value="Usp"/>
    <property type="match status" value="1"/>
</dbReference>
<organism evidence="4 5">
    <name type="scientific">Thalassoglobus polymorphus</name>
    <dbReference type="NCBI Taxonomy" id="2527994"/>
    <lineage>
        <taxon>Bacteria</taxon>
        <taxon>Pseudomonadati</taxon>
        <taxon>Planctomycetota</taxon>
        <taxon>Planctomycetia</taxon>
        <taxon>Planctomycetales</taxon>
        <taxon>Planctomycetaceae</taxon>
        <taxon>Thalassoglobus</taxon>
    </lineage>
</organism>
<comment type="subcellular location">
    <subcellularLocation>
        <location evidence="2">Cytoplasm</location>
    </subcellularLocation>
</comment>
<comment type="similarity">
    <text evidence="1 2">Belongs to the universal stress protein A family.</text>
</comment>
<dbReference type="GO" id="GO:0005737">
    <property type="term" value="C:cytoplasm"/>
    <property type="evidence" value="ECO:0007669"/>
    <property type="project" value="UniProtKB-SubCell"/>
</dbReference>
<dbReference type="Proteomes" id="UP000315724">
    <property type="component" value="Chromosome"/>
</dbReference>
<dbReference type="KEGG" id="tpol:Mal48_33220"/>
<dbReference type="InterPro" id="IPR006016">
    <property type="entry name" value="UspA"/>
</dbReference>
<protein>
    <recommendedName>
        <fullName evidence="2">Universal stress protein</fullName>
    </recommendedName>
</protein>
<dbReference type="OrthoDB" id="9788959at2"/>
<evidence type="ECO:0000259" key="3">
    <source>
        <dbReference type="Pfam" id="PF00582"/>
    </source>
</evidence>
<name>A0A517QR26_9PLAN</name>
<keyword evidence="2" id="KW-0963">Cytoplasm</keyword>
<feature type="domain" description="UspA" evidence="3">
    <location>
        <begin position="5"/>
        <end position="146"/>
    </location>
</feature>
<dbReference type="InterPro" id="IPR006015">
    <property type="entry name" value="Universal_stress_UspA"/>
</dbReference>
<gene>
    <name evidence="4" type="ORF">Mal48_33220</name>
</gene>
<evidence type="ECO:0000313" key="5">
    <source>
        <dbReference type="Proteomes" id="UP000315724"/>
    </source>
</evidence>
<dbReference type="PIRSF" id="PIRSF006276">
    <property type="entry name" value="UspA"/>
    <property type="match status" value="1"/>
</dbReference>
<dbReference type="PRINTS" id="PR01438">
    <property type="entry name" value="UNVRSLSTRESS"/>
</dbReference>
<dbReference type="EMBL" id="CP036267">
    <property type="protein sequence ID" value="QDT34063.1"/>
    <property type="molecule type" value="Genomic_DNA"/>
</dbReference>
<evidence type="ECO:0000313" key="4">
    <source>
        <dbReference type="EMBL" id="QDT34063.1"/>
    </source>
</evidence>
<reference evidence="4 5" key="1">
    <citation type="submission" date="2019-02" db="EMBL/GenBank/DDBJ databases">
        <title>Deep-cultivation of Planctomycetes and their phenomic and genomic characterization uncovers novel biology.</title>
        <authorList>
            <person name="Wiegand S."/>
            <person name="Jogler M."/>
            <person name="Boedeker C."/>
            <person name="Pinto D."/>
            <person name="Vollmers J."/>
            <person name="Rivas-Marin E."/>
            <person name="Kohn T."/>
            <person name="Peeters S.H."/>
            <person name="Heuer A."/>
            <person name="Rast P."/>
            <person name="Oberbeckmann S."/>
            <person name="Bunk B."/>
            <person name="Jeske O."/>
            <person name="Meyerdierks A."/>
            <person name="Storesund J.E."/>
            <person name="Kallscheuer N."/>
            <person name="Luecker S."/>
            <person name="Lage O.M."/>
            <person name="Pohl T."/>
            <person name="Merkel B.J."/>
            <person name="Hornburger P."/>
            <person name="Mueller R.-W."/>
            <person name="Bruemmer F."/>
            <person name="Labrenz M."/>
            <person name="Spormann A.M."/>
            <person name="Op den Camp H."/>
            <person name="Overmann J."/>
            <person name="Amann R."/>
            <person name="Jetten M.S.M."/>
            <person name="Mascher T."/>
            <person name="Medema M.H."/>
            <person name="Devos D.P."/>
            <person name="Kaster A.-K."/>
            <person name="Ovreas L."/>
            <person name="Rohde M."/>
            <person name="Galperin M.Y."/>
            <person name="Jogler C."/>
        </authorList>
    </citation>
    <scope>NUCLEOTIDE SEQUENCE [LARGE SCALE GENOMIC DNA]</scope>
    <source>
        <strain evidence="4 5">Mal48</strain>
    </source>
</reference>
<dbReference type="AlphaFoldDB" id="A0A517QR26"/>
<dbReference type="CDD" id="cd00293">
    <property type="entry name" value="USP-like"/>
    <property type="match status" value="1"/>
</dbReference>
<dbReference type="PANTHER" id="PTHR46268">
    <property type="entry name" value="STRESS RESPONSE PROTEIN NHAX"/>
    <property type="match status" value="1"/>
</dbReference>
<dbReference type="PANTHER" id="PTHR46268:SF22">
    <property type="entry name" value="SENSOR PROTEIN KDPD-RELATED"/>
    <property type="match status" value="1"/>
</dbReference>